<reference evidence="1" key="1">
    <citation type="submission" date="2021-05" db="EMBL/GenBank/DDBJ databases">
        <title>Novel Bacillus species.</title>
        <authorList>
            <person name="Liu G."/>
        </authorList>
    </citation>
    <scope>NUCLEOTIDE SEQUENCE</scope>
    <source>
        <strain evidence="1 3">FJAT-50051</strain>
    </source>
</reference>
<comment type="caution">
    <text evidence="1">The sequence shown here is derived from an EMBL/GenBank/DDBJ whole genome shotgun (WGS) entry which is preliminary data.</text>
</comment>
<evidence type="ECO:0000313" key="2">
    <source>
        <dbReference type="EMBL" id="MCH6265172.1"/>
    </source>
</evidence>
<protein>
    <submittedName>
        <fullName evidence="2">Spore coat CotO family protein</fullName>
    </submittedName>
</protein>
<dbReference type="EMBL" id="JAGYPE010000001">
    <property type="protein sequence ID" value="MBS4181101.1"/>
    <property type="molecule type" value="Genomic_DNA"/>
</dbReference>
<organism evidence="1">
    <name type="scientific">Neobacillus citreus</name>
    <dbReference type="NCBI Taxonomy" id="2833578"/>
    <lineage>
        <taxon>Bacteria</taxon>
        <taxon>Bacillati</taxon>
        <taxon>Bacillota</taxon>
        <taxon>Bacilli</taxon>
        <taxon>Bacillales</taxon>
        <taxon>Bacillaceae</taxon>
        <taxon>Neobacillus</taxon>
    </lineage>
</organism>
<proteinExistence type="predicted"/>
<dbReference type="Pfam" id="PF14153">
    <property type="entry name" value="Spore_coat_CotO"/>
    <property type="match status" value="1"/>
</dbReference>
<dbReference type="RefSeq" id="WP_213140987.1">
    <property type="nucleotide sequence ID" value="NZ_JAGYPE020000008.1"/>
</dbReference>
<dbReference type="EMBL" id="JAGYPE020000008">
    <property type="protein sequence ID" value="MCH6265172.1"/>
    <property type="molecule type" value="Genomic_DNA"/>
</dbReference>
<dbReference type="AlphaFoldDB" id="A0A942Y726"/>
<gene>
    <name evidence="2" type="ORF">KHB02_006485</name>
    <name evidence="1" type="ORF">KHB02_06780</name>
</gene>
<name>A0A942Y726_9BACI</name>
<dbReference type="Proteomes" id="UP000677265">
    <property type="component" value="Unassembled WGS sequence"/>
</dbReference>
<evidence type="ECO:0000313" key="3">
    <source>
        <dbReference type="Proteomes" id="UP000677265"/>
    </source>
</evidence>
<sequence>MSNTKDQGPLFFIKQPFSRNPANYHMQEIYRSKLEAEPAMEENIRADENKKNVPHAKMEKDSNGMGTEIKEAASSIPVENNRSSFNRVKPFKEMTVKERLEYLINFPKVLPPVPCVFNIDDEKHLGYLISYEDNQITIEYHNKTQRTFPVDDITNVIMIGIKR</sequence>
<dbReference type="InterPro" id="IPR025439">
    <property type="entry name" value="Spore_coat_CotO"/>
</dbReference>
<evidence type="ECO:0000313" key="1">
    <source>
        <dbReference type="EMBL" id="MBS4181101.1"/>
    </source>
</evidence>
<keyword evidence="3" id="KW-1185">Reference proteome</keyword>
<accession>A0A942Y726</accession>